<accession>A0ABT7C9A7</accession>
<sequence>MSPETLGKLIEVSPQTLSDWRKTWRDGKTGEGPRFFKVGRLVRYRLEVVETWLSDLESK</sequence>
<gene>
    <name evidence="1" type="ORF">C7K25_10430</name>
</gene>
<dbReference type="Proteomes" id="UP001170379">
    <property type="component" value="Unassembled WGS sequence"/>
</dbReference>
<evidence type="ECO:0000313" key="1">
    <source>
        <dbReference type="EMBL" id="MDJ1371778.1"/>
    </source>
</evidence>
<protein>
    <recommendedName>
        <fullName evidence="3">DNA-binding protein</fullName>
    </recommendedName>
</protein>
<organism evidence="1 2">
    <name type="scientific">Gulosibacter molinativorax</name>
    <dbReference type="NCBI Taxonomy" id="256821"/>
    <lineage>
        <taxon>Bacteria</taxon>
        <taxon>Bacillati</taxon>
        <taxon>Actinomycetota</taxon>
        <taxon>Actinomycetes</taxon>
        <taxon>Micrococcales</taxon>
        <taxon>Microbacteriaceae</taxon>
        <taxon>Gulosibacter</taxon>
    </lineage>
</organism>
<dbReference type="EMBL" id="PXVD01000016">
    <property type="protein sequence ID" value="MDJ1371778.1"/>
    <property type="molecule type" value="Genomic_DNA"/>
</dbReference>
<evidence type="ECO:0000313" key="2">
    <source>
        <dbReference type="Proteomes" id="UP001170379"/>
    </source>
</evidence>
<evidence type="ECO:0008006" key="3">
    <source>
        <dbReference type="Google" id="ProtNLM"/>
    </source>
</evidence>
<comment type="caution">
    <text evidence="1">The sequence shown here is derived from an EMBL/GenBank/DDBJ whole genome shotgun (WGS) entry which is preliminary data.</text>
</comment>
<proteinExistence type="predicted"/>
<name>A0ABT7C9A7_9MICO</name>
<reference evidence="1" key="2">
    <citation type="journal article" date="2022" name="Sci. Rep.">
        <title>In silico prediction of the enzymes involved in the degradation of the herbicide molinate by Gulosibacter molinativorax ON4T.</title>
        <authorList>
            <person name="Lopes A.R."/>
            <person name="Bunin E."/>
            <person name="Viana A.T."/>
            <person name="Froufe H."/>
            <person name="Munoz-Merida A."/>
            <person name="Pinho D."/>
            <person name="Figueiredo J."/>
            <person name="Barroso C."/>
            <person name="Vaz-Moreira I."/>
            <person name="Bellanger X."/>
            <person name="Egas C."/>
            <person name="Nunes O.C."/>
        </authorList>
    </citation>
    <scope>NUCLEOTIDE SEQUENCE</scope>
    <source>
        <strain evidence="1">ON4</strain>
    </source>
</reference>
<reference evidence="1" key="1">
    <citation type="submission" date="2018-03" db="EMBL/GenBank/DDBJ databases">
        <authorList>
            <person name="Nunes O.C."/>
            <person name="Lopes A.R."/>
            <person name="Froufe H."/>
            <person name="Munoz-Merida A."/>
            <person name="Barroso C."/>
            <person name="Egas C."/>
        </authorList>
    </citation>
    <scope>NUCLEOTIDE SEQUENCE</scope>
    <source>
        <strain evidence="1">ON4</strain>
    </source>
</reference>
<keyword evidence="2" id="KW-1185">Reference proteome</keyword>